<dbReference type="EMBL" id="DS268165">
    <property type="protein sequence ID" value="KMU78441.1"/>
    <property type="molecule type" value="Genomic_DNA"/>
</dbReference>
<dbReference type="STRING" id="454286.A0A0J8R124"/>
<evidence type="ECO:0000256" key="1">
    <source>
        <dbReference type="SAM" id="MobiDB-lite"/>
    </source>
</evidence>
<organism evidence="2 3">
    <name type="scientific">Coccidioides immitis RMSCC 3703</name>
    <dbReference type="NCBI Taxonomy" id="454286"/>
    <lineage>
        <taxon>Eukaryota</taxon>
        <taxon>Fungi</taxon>
        <taxon>Dikarya</taxon>
        <taxon>Ascomycota</taxon>
        <taxon>Pezizomycotina</taxon>
        <taxon>Eurotiomycetes</taxon>
        <taxon>Eurotiomycetidae</taxon>
        <taxon>Onygenales</taxon>
        <taxon>Onygenaceae</taxon>
        <taxon>Coccidioides</taxon>
    </lineage>
</organism>
<evidence type="ECO:0000313" key="3">
    <source>
        <dbReference type="Proteomes" id="UP000054559"/>
    </source>
</evidence>
<name>A0A0J8R124_COCIT</name>
<sequence>MAMTHYKCVTVNTSNMKLVLGINAKIRSNYFSLIDASDHSAPAVIICCLHAVSALPTTTATTPSPPSPLTTASLPPPGTIRVFTHQMAGIRVSVWFTKPVLEKQEEKKKKKKKKKWEKKKKREEKDNNNDEDDNDND</sequence>
<gene>
    <name evidence="2" type="ORF">CISG_07445</name>
</gene>
<feature type="region of interest" description="Disordered" evidence="1">
    <location>
        <begin position="103"/>
        <end position="137"/>
    </location>
</feature>
<dbReference type="Proteomes" id="UP000054559">
    <property type="component" value="Unassembled WGS sequence"/>
</dbReference>
<protein>
    <submittedName>
        <fullName evidence="2">Uncharacterized protein</fullName>
    </submittedName>
</protein>
<feature type="compositionally biased region" description="Pro residues" evidence="1">
    <location>
        <begin position="63"/>
        <end position="78"/>
    </location>
</feature>
<reference evidence="3" key="1">
    <citation type="journal article" date="2010" name="Genome Res.">
        <title>Population genomic sequencing of Coccidioides fungi reveals recent hybridization and transposon control.</title>
        <authorList>
            <person name="Neafsey D.E."/>
            <person name="Barker B.M."/>
            <person name="Sharpton T.J."/>
            <person name="Stajich J.E."/>
            <person name="Park D.J."/>
            <person name="Whiston E."/>
            <person name="Hung C.-Y."/>
            <person name="McMahan C."/>
            <person name="White J."/>
            <person name="Sykes S."/>
            <person name="Heiman D."/>
            <person name="Young S."/>
            <person name="Zeng Q."/>
            <person name="Abouelleil A."/>
            <person name="Aftuck L."/>
            <person name="Bessette D."/>
            <person name="Brown A."/>
            <person name="FitzGerald M."/>
            <person name="Lui A."/>
            <person name="Macdonald J.P."/>
            <person name="Priest M."/>
            <person name="Orbach M.J."/>
            <person name="Galgiani J.N."/>
            <person name="Kirkland T.N."/>
            <person name="Cole G.T."/>
            <person name="Birren B.W."/>
            <person name="Henn M.R."/>
            <person name="Taylor J.W."/>
            <person name="Rounsley S.D."/>
        </authorList>
    </citation>
    <scope>NUCLEOTIDE SEQUENCE [LARGE SCALE GENOMIC DNA]</scope>
    <source>
        <strain evidence="3">RMSCC 3703</strain>
    </source>
</reference>
<evidence type="ECO:0000313" key="2">
    <source>
        <dbReference type="EMBL" id="KMU78441.1"/>
    </source>
</evidence>
<proteinExistence type="predicted"/>
<dbReference type="OrthoDB" id="4210093at2759"/>
<feature type="region of interest" description="Disordered" evidence="1">
    <location>
        <begin position="58"/>
        <end position="78"/>
    </location>
</feature>
<accession>A0A0J8R124</accession>
<dbReference type="AlphaFoldDB" id="A0A0J8R124"/>
<feature type="compositionally biased region" description="Basic residues" evidence="1">
    <location>
        <begin position="108"/>
        <end position="122"/>
    </location>
</feature>